<dbReference type="PANTHER" id="PTHR33055">
    <property type="entry name" value="TRANSPOSASE FOR INSERTION SEQUENCE ELEMENT IS1111A"/>
    <property type="match status" value="1"/>
</dbReference>
<dbReference type="PANTHER" id="PTHR33055:SF3">
    <property type="entry name" value="PUTATIVE TRANSPOSASE FOR IS117-RELATED"/>
    <property type="match status" value="1"/>
</dbReference>
<evidence type="ECO:0000313" key="6">
    <source>
        <dbReference type="Proteomes" id="UP000266113"/>
    </source>
</evidence>
<feature type="domain" description="Transposase IS110-like N-terminal" evidence="3">
    <location>
        <begin position="62"/>
        <end position="207"/>
    </location>
</feature>
<dbReference type="GO" id="GO:0003677">
    <property type="term" value="F:DNA binding"/>
    <property type="evidence" value="ECO:0007669"/>
    <property type="project" value="InterPro"/>
</dbReference>
<dbReference type="Pfam" id="PF02371">
    <property type="entry name" value="Transposase_20"/>
    <property type="match status" value="1"/>
</dbReference>
<dbReference type="AlphaFoldDB" id="A0A398DXI8"/>
<dbReference type="EMBL" id="QXIY01000040">
    <property type="protein sequence ID" value="RIE16024.1"/>
    <property type="molecule type" value="Genomic_DNA"/>
</dbReference>
<evidence type="ECO:0000259" key="3">
    <source>
        <dbReference type="Pfam" id="PF01548"/>
    </source>
</evidence>
<sequence length="388" mass="44025">MKAMRDPHELVSKMDRPSKVCGGSEAEEGSSSLGCERNETLMEGQPITNSPHTGRFRMTYCIGIDVSKQSLELWDGTHEEEVPNERGLKTLKKLLKKRYGTNWNEGGFIYEPTGPYSNYLRAFAAEHEVRVVEVNPKKSANFAKVLGNRSKTDAIDAKMLYTFHLLLKESKFSIPEMDEIAEQLGAYLGSYEIIQKTRTMLSNHVHSLEYKSGVTRKLKESLEKELKHLGTIEEQLEKEMEAYAKDHQETREDLNNLLSMKGIGVVSAMNLLYLFRKYPGANRNEITALAGLDPIQRQSGSSLQGGRKISRAGDPMLRKVLYLACMNSIQHNECIRTFYKHLVSDNHKKPKVALVACMRKLLLIAHHLYVTKSKYRTLEHDANLCLSS</sequence>
<keyword evidence="1" id="KW-0175">Coiled coil</keyword>
<feature type="region of interest" description="Disordered" evidence="2">
    <location>
        <begin position="1"/>
        <end position="38"/>
    </location>
</feature>
<dbReference type="Proteomes" id="UP000266113">
    <property type="component" value="Unassembled WGS sequence"/>
</dbReference>
<feature type="compositionally biased region" description="Basic and acidic residues" evidence="2">
    <location>
        <begin position="1"/>
        <end position="18"/>
    </location>
</feature>
<dbReference type="GO" id="GO:0006313">
    <property type="term" value="P:DNA transposition"/>
    <property type="evidence" value="ECO:0007669"/>
    <property type="project" value="InterPro"/>
</dbReference>
<evidence type="ECO:0000256" key="1">
    <source>
        <dbReference type="SAM" id="Coils"/>
    </source>
</evidence>
<dbReference type="Pfam" id="PF01548">
    <property type="entry name" value="DEDD_Tnp_IS110"/>
    <property type="match status" value="1"/>
</dbReference>
<dbReference type="InterPro" id="IPR047650">
    <property type="entry name" value="Transpos_IS110"/>
</dbReference>
<evidence type="ECO:0000259" key="4">
    <source>
        <dbReference type="Pfam" id="PF02371"/>
    </source>
</evidence>
<proteinExistence type="predicted"/>
<name>A0A398DXI8_9BACT</name>
<comment type="caution">
    <text evidence="5">The sequence shown here is derived from an EMBL/GenBank/DDBJ whole genome shotgun (WGS) entry which is preliminary data.</text>
</comment>
<evidence type="ECO:0000256" key="2">
    <source>
        <dbReference type="SAM" id="MobiDB-lite"/>
    </source>
</evidence>
<feature type="coiled-coil region" evidence="1">
    <location>
        <begin position="219"/>
        <end position="253"/>
    </location>
</feature>
<organism evidence="5 6">
    <name type="scientific">Candidatus Cryosericum septentrionale</name>
    <dbReference type="NCBI Taxonomy" id="2290913"/>
    <lineage>
        <taxon>Bacteria</taxon>
        <taxon>Pseudomonadati</taxon>
        <taxon>Caldisericota/Cryosericota group</taxon>
        <taxon>Candidatus Cryosericota</taxon>
        <taxon>Candidatus Cryosericia</taxon>
        <taxon>Candidatus Cryosericales</taxon>
        <taxon>Candidatus Cryosericaceae</taxon>
        <taxon>Candidatus Cryosericum</taxon>
    </lineage>
</organism>
<evidence type="ECO:0000313" key="5">
    <source>
        <dbReference type="EMBL" id="RIE16024.1"/>
    </source>
</evidence>
<dbReference type="InterPro" id="IPR003346">
    <property type="entry name" value="Transposase_20"/>
</dbReference>
<gene>
    <name evidence="5" type="ORF">SMC1_08910</name>
</gene>
<feature type="domain" description="Transposase IS116/IS110/IS902 C-terminal" evidence="4">
    <location>
        <begin position="255"/>
        <end position="340"/>
    </location>
</feature>
<dbReference type="NCBIfam" id="NF033542">
    <property type="entry name" value="transpos_IS110"/>
    <property type="match status" value="1"/>
</dbReference>
<dbReference type="InterPro" id="IPR002525">
    <property type="entry name" value="Transp_IS110-like_N"/>
</dbReference>
<accession>A0A398DXI8</accession>
<reference evidence="5 6" key="1">
    <citation type="submission" date="2018-09" db="EMBL/GenBank/DDBJ databases">
        <title>Discovery and Ecogenomic Context for Candidatus Cryosericales, a Global Caldiserica Order Active in Thawing Permafrost.</title>
        <authorList>
            <person name="Martinez M.A."/>
            <person name="Woodcroft B.J."/>
            <person name="Ignacio Espinoza J.C."/>
            <person name="Zayed A."/>
            <person name="Singleton C.M."/>
            <person name="Boyd J."/>
            <person name="Li Y.-F."/>
            <person name="Purvine S."/>
            <person name="Maughan H."/>
            <person name="Hodgkins S.B."/>
            <person name="Anderson D."/>
            <person name="Sederholm M."/>
            <person name="Temperton B."/>
            <person name="Saleska S.R."/>
            <person name="Tyson G.W."/>
            <person name="Rich V.I."/>
        </authorList>
    </citation>
    <scope>NUCLEOTIDE SEQUENCE [LARGE SCALE GENOMIC DNA]</scope>
    <source>
        <strain evidence="5 6">SMC1</strain>
    </source>
</reference>
<keyword evidence="6" id="KW-1185">Reference proteome</keyword>
<protein>
    <submittedName>
        <fullName evidence="5">IS110 family transposase</fullName>
    </submittedName>
</protein>
<dbReference type="OrthoDB" id="9795150at2"/>
<dbReference type="GO" id="GO:0004803">
    <property type="term" value="F:transposase activity"/>
    <property type="evidence" value="ECO:0007669"/>
    <property type="project" value="InterPro"/>
</dbReference>